<sequence>MKAARPGSPAPRAWVVFSGAAALWWLRPLRPGFRHCLVALDDGRHWVVIDPMAPRTDVAVLERAETPDLPDRFRGLGLTVVPAAVDRDATRPAAWAPFTCVEAVKRVLGLHAPFVLTPWQLHRHLTRHRHALPAPGATP</sequence>
<reference evidence="1 2" key="1">
    <citation type="submission" date="2020-05" db="EMBL/GenBank/DDBJ databases">
        <title>Azospirillum oleiclasticum sp. nov, a nitrogen-fixing and heavy crude oil-emulsifying bacterium isolated from the crude oil of Yumen Oilfield.</title>
        <authorList>
            <person name="Wu D."/>
            <person name="Cai M."/>
            <person name="Zhang X."/>
        </authorList>
    </citation>
    <scope>NUCLEOTIDE SEQUENCE [LARGE SCALE GENOMIC DNA]</scope>
    <source>
        <strain evidence="1 2">ROY-1-1-2</strain>
    </source>
</reference>
<dbReference type="RefSeq" id="WP_180285432.1">
    <property type="nucleotide sequence ID" value="NZ_JABFDB010000028.1"/>
</dbReference>
<organism evidence="1 2">
    <name type="scientific">Azospirillum oleiclasticum</name>
    <dbReference type="NCBI Taxonomy" id="2735135"/>
    <lineage>
        <taxon>Bacteria</taxon>
        <taxon>Pseudomonadati</taxon>
        <taxon>Pseudomonadota</taxon>
        <taxon>Alphaproteobacteria</taxon>
        <taxon>Rhodospirillales</taxon>
        <taxon>Azospirillaceae</taxon>
        <taxon>Azospirillum</taxon>
    </lineage>
</organism>
<evidence type="ECO:0000313" key="1">
    <source>
        <dbReference type="EMBL" id="NYZ23662.1"/>
    </source>
</evidence>
<evidence type="ECO:0000313" key="2">
    <source>
        <dbReference type="Proteomes" id="UP000584642"/>
    </source>
</evidence>
<proteinExistence type="predicted"/>
<comment type="caution">
    <text evidence="1">The sequence shown here is derived from an EMBL/GenBank/DDBJ whole genome shotgun (WGS) entry which is preliminary data.</text>
</comment>
<dbReference type="EMBL" id="JABFDB010000028">
    <property type="protein sequence ID" value="NYZ23662.1"/>
    <property type="molecule type" value="Genomic_DNA"/>
</dbReference>
<keyword evidence="2" id="KW-1185">Reference proteome</keyword>
<protein>
    <submittedName>
        <fullName evidence="1">Uncharacterized protein</fullName>
    </submittedName>
</protein>
<dbReference type="Proteomes" id="UP000584642">
    <property type="component" value="Unassembled WGS sequence"/>
</dbReference>
<gene>
    <name evidence="1" type="ORF">HND93_28515</name>
</gene>
<name>A0ABX2TKG7_9PROT</name>
<accession>A0ABX2TKG7</accession>